<dbReference type="InterPro" id="IPR010982">
    <property type="entry name" value="Lambda_DNA-bd_dom_sf"/>
</dbReference>
<dbReference type="InterPro" id="IPR001387">
    <property type="entry name" value="Cro/C1-type_HTH"/>
</dbReference>
<evidence type="ECO:0000313" key="3">
    <source>
        <dbReference type="Proteomes" id="UP001597448"/>
    </source>
</evidence>
<dbReference type="CDD" id="cd00093">
    <property type="entry name" value="HTH_XRE"/>
    <property type="match status" value="1"/>
</dbReference>
<name>A0ABW5F4F7_9BACL</name>
<evidence type="ECO:0000313" key="2">
    <source>
        <dbReference type="EMBL" id="MFD2409460.1"/>
    </source>
</evidence>
<dbReference type="SMART" id="SM00530">
    <property type="entry name" value="HTH_XRE"/>
    <property type="match status" value="1"/>
</dbReference>
<dbReference type="Gene3D" id="1.10.260.40">
    <property type="entry name" value="lambda repressor-like DNA-binding domains"/>
    <property type="match status" value="1"/>
</dbReference>
<dbReference type="SUPFAM" id="SSF47413">
    <property type="entry name" value="lambda repressor-like DNA-binding domains"/>
    <property type="match status" value="1"/>
</dbReference>
<organism evidence="2 3">
    <name type="scientific">Paenibacillus rhizoplanae</name>
    <dbReference type="NCBI Taxonomy" id="1917181"/>
    <lineage>
        <taxon>Bacteria</taxon>
        <taxon>Bacillati</taxon>
        <taxon>Bacillota</taxon>
        <taxon>Bacilli</taxon>
        <taxon>Bacillales</taxon>
        <taxon>Paenibacillaceae</taxon>
        <taxon>Paenibacillus</taxon>
    </lineage>
</organism>
<gene>
    <name evidence="2" type="ORF">ACFSX3_06250</name>
</gene>
<protein>
    <submittedName>
        <fullName evidence="2">Helix-turn-helix domain-containing protein</fullName>
    </submittedName>
</protein>
<reference evidence="3" key="1">
    <citation type="journal article" date="2019" name="Int. J. Syst. Evol. Microbiol.">
        <title>The Global Catalogue of Microorganisms (GCM) 10K type strain sequencing project: providing services to taxonomists for standard genome sequencing and annotation.</title>
        <authorList>
            <consortium name="The Broad Institute Genomics Platform"/>
            <consortium name="The Broad Institute Genome Sequencing Center for Infectious Disease"/>
            <person name="Wu L."/>
            <person name="Ma J."/>
        </authorList>
    </citation>
    <scope>NUCLEOTIDE SEQUENCE [LARGE SCALE GENOMIC DNA]</scope>
    <source>
        <strain evidence="3">CCM 8725</strain>
    </source>
</reference>
<evidence type="ECO:0000259" key="1">
    <source>
        <dbReference type="SMART" id="SM00530"/>
    </source>
</evidence>
<accession>A0ABW5F4F7</accession>
<dbReference type="Proteomes" id="UP001597448">
    <property type="component" value="Unassembled WGS sequence"/>
</dbReference>
<feature type="domain" description="HTH cro/C1-type" evidence="1">
    <location>
        <begin position="10"/>
        <end position="65"/>
    </location>
</feature>
<dbReference type="RefSeq" id="WP_209993792.1">
    <property type="nucleotide sequence ID" value="NZ_JBHUKY010000016.1"/>
</dbReference>
<sequence>MQQHTTIQTELAAFLRKEGQTINQFAGISGVNSGTLSSIINGNRPIAMQQLDRITAGMGLPDGAFYELYIDECVVHSAPDWRRLGPFLHRCAELDKLECIRQVVQIIMDNITYAPLLFDTAEEFYGQGKLQAAALLYEGVADSEKYQHSERLALCQYRLFTIRIGQSPEADFRAATRFEYFVERLEEIEQLEALRQLADIYITLQHWEKARLLAERLYHKTSIQYEIRYYKTRKKKELRQAPRPLCFYIMYAYWLQSKVCEESGEYERALEFVGLYSEMSWIVEESEEVQQIKEQFSRLGIVYACLYRLMCGELEVLPEVMEAIGTPELERLDGLLKAVQAANRYGWEVDELISRFQPLLTPEGVAFGQAEGASGWETPDQYPVLLHELAVYSFKAEKIEQGIHYIFGSLEASAALGSIACVIRCVRLFEQFRPNVSAEDQEWYKRLINKVQLAHTGAKRTTESLRE</sequence>
<keyword evidence="3" id="KW-1185">Reference proteome</keyword>
<proteinExistence type="predicted"/>
<comment type="caution">
    <text evidence="2">The sequence shown here is derived from an EMBL/GenBank/DDBJ whole genome shotgun (WGS) entry which is preliminary data.</text>
</comment>
<dbReference type="EMBL" id="JBHUKY010000016">
    <property type="protein sequence ID" value="MFD2409460.1"/>
    <property type="molecule type" value="Genomic_DNA"/>
</dbReference>